<dbReference type="RefSeq" id="WP_130156926.1">
    <property type="nucleotide sequence ID" value="NZ_SGIS01000012.1"/>
</dbReference>
<sequence>MNIAPSDEQVMVRDMVRRFLADRYDATSMANGPMPAKDWRALGELGLFALLLPESAGGMGGGAMEVMIVAEELGRALAITPLADSVVLCGQVIARSGDAGARWGEPLAQGDAVLAFARGGREEAGVLSGASGIVPGGMAASAFVVALETGGAALVEADASGVARSAVRMVDGSIAADLRFDGARCVPLDIAEADLSVAVTMAELAIVAELVGAMGTLLDLAIDYVRQRKQFGKPIGSFQAIQHRCARLYTVLEQSRSMMLRAALAGDDARGRAVTEAKAYVLDAALRLAEDVVQLHGGMGVTDELAVGRGLRRVLLLSRLYGGGAAARMALAA</sequence>
<evidence type="ECO:0000256" key="3">
    <source>
        <dbReference type="ARBA" id="ARBA00022630"/>
    </source>
</evidence>
<comment type="similarity">
    <text evidence="2">Belongs to the acyl-CoA dehydrogenase family.</text>
</comment>
<dbReference type="InterPro" id="IPR037069">
    <property type="entry name" value="AcylCoA_DH/ox_N_sf"/>
</dbReference>
<evidence type="ECO:0000256" key="2">
    <source>
        <dbReference type="ARBA" id="ARBA00009347"/>
    </source>
</evidence>
<evidence type="ECO:0000256" key="5">
    <source>
        <dbReference type="ARBA" id="ARBA00023002"/>
    </source>
</evidence>
<gene>
    <name evidence="8" type="ORF">EWE75_09855</name>
</gene>
<proteinExistence type="inferred from homology"/>
<dbReference type="Pfam" id="PF02771">
    <property type="entry name" value="Acyl-CoA_dh_N"/>
    <property type="match status" value="1"/>
</dbReference>
<reference evidence="8 9" key="1">
    <citation type="submission" date="2019-02" db="EMBL/GenBank/DDBJ databases">
        <authorList>
            <person name="Li Y."/>
        </authorList>
    </citation>
    <scope>NUCLEOTIDE SEQUENCE [LARGE SCALE GENOMIC DNA]</scope>
    <source>
        <strain evidence="8 9">3-7</strain>
    </source>
</reference>
<dbReference type="EMBL" id="SGIS01000012">
    <property type="protein sequence ID" value="RZF64689.1"/>
    <property type="molecule type" value="Genomic_DNA"/>
</dbReference>
<evidence type="ECO:0000256" key="4">
    <source>
        <dbReference type="ARBA" id="ARBA00022827"/>
    </source>
</evidence>
<dbReference type="SUPFAM" id="SSF47203">
    <property type="entry name" value="Acyl-CoA dehydrogenase C-terminal domain-like"/>
    <property type="match status" value="1"/>
</dbReference>
<comment type="caution">
    <text evidence="8">The sequence shown here is derived from an EMBL/GenBank/DDBJ whole genome shotgun (WGS) entry which is preliminary data.</text>
</comment>
<dbReference type="GO" id="GO:0050660">
    <property type="term" value="F:flavin adenine dinucleotide binding"/>
    <property type="evidence" value="ECO:0007669"/>
    <property type="project" value="InterPro"/>
</dbReference>
<dbReference type="Gene3D" id="1.10.540.10">
    <property type="entry name" value="Acyl-CoA dehydrogenase/oxidase, N-terminal domain"/>
    <property type="match status" value="1"/>
</dbReference>
<feature type="domain" description="Acyl-CoA dehydrogenase/oxidase N-terminal" evidence="7">
    <location>
        <begin position="6"/>
        <end position="100"/>
    </location>
</feature>
<comment type="cofactor">
    <cofactor evidence="1">
        <name>FAD</name>
        <dbReference type="ChEBI" id="CHEBI:57692"/>
    </cofactor>
</comment>
<accession>A0A4Q6Y5G6</accession>
<dbReference type="OrthoDB" id="7328575at2"/>
<feature type="domain" description="Acyl-CoA dehydrogenase/oxidase C-terminal" evidence="6">
    <location>
        <begin position="204"/>
        <end position="323"/>
    </location>
</feature>
<keyword evidence="9" id="KW-1185">Reference proteome</keyword>
<dbReference type="InterPro" id="IPR013786">
    <property type="entry name" value="AcylCoA_DH/ox_N"/>
</dbReference>
<dbReference type="GO" id="GO:0003995">
    <property type="term" value="F:acyl-CoA dehydrogenase activity"/>
    <property type="evidence" value="ECO:0007669"/>
    <property type="project" value="TreeGrafter"/>
</dbReference>
<dbReference type="InterPro" id="IPR009100">
    <property type="entry name" value="AcylCoA_DH/oxidase_NM_dom_sf"/>
</dbReference>
<dbReference type="InterPro" id="IPR046373">
    <property type="entry name" value="Acyl-CoA_Oxase/DH_mid-dom_sf"/>
</dbReference>
<dbReference type="Gene3D" id="1.20.140.10">
    <property type="entry name" value="Butyryl-CoA Dehydrogenase, subunit A, domain 3"/>
    <property type="match status" value="1"/>
</dbReference>
<evidence type="ECO:0000259" key="7">
    <source>
        <dbReference type="Pfam" id="PF02771"/>
    </source>
</evidence>
<dbReference type="Gene3D" id="2.40.110.10">
    <property type="entry name" value="Butyryl-CoA Dehydrogenase, subunit A, domain 2"/>
    <property type="match status" value="1"/>
</dbReference>
<evidence type="ECO:0000313" key="9">
    <source>
        <dbReference type="Proteomes" id="UP000292085"/>
    </source>
</evidence>
<dbReference type="InterPro" id="IPR036250">
    <property type="entry name" value="AcylCo_DH-like_C"/>
</dbReference>
<evidence type="ECO:0000259" key="6">
    <source>
        <dbReference type="Pfam" id="PF00441"/>
    </source>
</evidence>
<evidence type="ECO:0000313" key="8">
    <source>
        <dbReference type="EMBL" id="RZF64689.1"/>
    </source>
</evidence>
<organism evidence="8 9">
    <name type="scientific">Sphingomonas populi</name>
    <dbReference type="NCBI Taxonomy" id="2484750"/>
    <lineage>
        <taxon>Bacteria</taxon>
        <taxon>Pseudomonadati</taxon>
        <taxon>Pseudomonadota</taxon>
        <taxon>Alphaproteobacteria</taxon>
        <taxon>Sphingomonadales</taxon>
        <taxon>Sphingomonadaceae</taxon>
        <taxon>Sphingomonas</taxon>
    </lineage>
</organism>
<keyword evidence="5" id="KW-0560">Oxidoreductase</keyword>
<dbReference type="InterPro" id="IPR009075">
    <property type="entry name" value="AcylCo_DH/oxidase_C"/>
</dbReference>
<name>A0A4Q6Y5G6_9SPHN</name>
<keyword evidence="3" id="KW-0285">Flavoprotein</keyword>
<dbReference type="Proteomes" id="UP000292085">
    <property type="component" value="Unassembled WGS sequence"/>
</dbReference>
<dbReference type="AlphaFoldDB" id="A0A4Q6Y5G6"/>
<protein>
    <submittedName>
        <fullName evidence="8">Acyl-CoA dehydrogenase</fullName>
    </submittedName>
</protein>
<keyword evidence="4" id="KW-0274">FAD</keyword>
<dbReference type="PANTHER" id="PTHR43884:SF20">
    <property type="entry name" value="ACYL-COA DEHYDROGENASE FADE28"/>
    <property type="match status" value="1"/>
</dbReference>
<dbReference type="PANTHER" id="PTHR43884">
    <property type="entry name" value="ACYL-COA DEHYDROGENASE"/>
    <property type="match status" value="1"/>
</dbReference>
<dbReference type="SUPFAM" id="SSF56645">
    <property type="entry name" value="Acyl-CoA dehydrogenase NM domain-like"/>
    <property type="match status" value="1"/>
</dbReference>
<evidence type="ECO:0000256" key="1">
    <source>
        <dbReference type="ARBA" id="ARBA00001974"/>
    </source>
</evidence>
<dbReference type="Pfam" id="PF00441">
    <property type="entry name" value="Acyl-CoA_dh_1"/>
    <property type="match status" value="1"/>
</dbReference>